<reference evidence="11 12" key="1">
    <citation type="submission" date="2023-10" db="EMBL/GenBank/DDBJ databases">
        <authorList>
            <person name="Botero Cardona J."/>
        </authorList>
    </citation>
    <scope>NUCLEOTIDE SEQUENCE [LARGE SCALE GENOMIC DNA]</scope>
    <source>
        <strain evidence="11 12">R-82641</strain>
    </source>
</reference>
<evidence type="ECO:0000313" key="12">
    <source>
        <dbReference type="Proteomes" id="UP001314200"/>
    </source>
</evidence>
<dbReference type="EMBL" id="CAUZLY010000001">
    <property type="protein sequence ID" value="CAK1225105.1"/>
    <property type="molecule type" value="Genomic_DNA"/>
</dbReference>
<feature type="transmembrane region" description="Helical" evidence="9">
    <location>
        <begin position="6"/>
        <end position="25"/>
    </location>
</feature>
<dbReference type="Gene3D" id="1.20.120.350">
    <property type="entry name" value="Voltage-gated potassium channels. Chain C"/>
    <property type="match status" value="1"/>
</dbReference>
<keyword evidence="6 9" id="KW-0472">Membrane</keyword>
<comment type="caution">
    <text evidence="11">The sequence shown here is derived from an EMBL/GenBank/DDBJ whole genome shotgun (WGS) entry which is preliminary data.</text>
</comment>
<keyword evidence="3 9" id="KW-0812">Transmembrane</keyword>
<feature type="domain" description="Potassium channel" evidence="10">
    <location>
        <begin position="129"/>
        <end position="200"/>
    </location>
</feature>
<evidence type="ECO:0000256" key="9">
    <source>
        <dbReference type="SAM" id="Phobius"/>
    </source>
</evidence>
<dbReference type="PANTHER" id="PTHR11537">
    <property type="entry name" value="VOLTAGE-GATED POTASSIUM CHANNEL"/>
    <property type="match status" value="1"/>
</dbReference>
<dbReference type="Gene3D" id="1.10.287.70">
    <property type="match status" value="1"/>
</dbReference>
<keyword evidence="8" id="KW-0175">Coiled coil</keyword>
<evidence type="ECO:0000313" key="11">
    <source>
        <dbReference type="EMBL" id="CAK1225105.1"/>
    </source>
</evidence>
<organism evidence="11 12">
    <name type="scientific">Fructobacillus cardui</name>
    <dbReference type="NCBI Taxonomy" id="2893170"/>
    <lineage>
        <taxon>Bacteria</taxon>
        <taxon>Bacillati</taxon>
        <taxon>Bacillota</taxon>
        <taxon>Bacilli</taxon>
        <taxon>Lactobacillales</taxon>
        <taxon>Lactobacillaceae</taxon>
        <taxon>Fructobacillus</taxon>
    </lineage>
</organism>
<dbReference type="GO" id="GO:0034220">
    <property type="term" value="P:monoatomic ion transmembrane transport"/>
    <property type="evidence" value="ECO:0007669"/>
    <property type="project" value="UniProtKB-KW"/>
</dbReference>
<dbReference type="PANTHER" id="PTHR11537:SF254">
    <property type="entry name" value="POTASSIUM VOLTAGE-GATED CHANNEL PROTEIN SHAB"/>
    <property type="match status" value="1"/>
</dbReference>
<dbReference type="InterPro" id="IPR027359">
    <property type="entry name" value="Volt_channel_dom_sf"/>
</dbReference>
<feature type="transmembrane region" description="Helical" evidence="9">
    <location>
        <begin position="68"/>
        <end position="87"/>
    </location>
</feature>
<accession>A0ABN9YMH1</accession>
<protein>
    <submittedName>
        <fullName evidence="11">Voltage-gated potassium channel Kch (Kch)</fullName>
    </submittedName>
</protein>
<keyword evidence="4 9" id="KW-1133">Transmembrane helix</keyword>
<evidence type="ECO:0000256" key="3">
    <source>
        <dbReference type="ARBA" id="ARBA00022692"/>
    </source>
</evidence>
<feature type="transmembrane region" description="Helical" evidence="9">
    <location>
        <begin position="121"/>
        <end position="142"/>
    </location>
</feature>
<evidence type="ECO:0000259" key="10">
    <source>
        <dbReference type="Pfam" id="PF07885"/>
    </source>
</evidence>
<evidence type="ECO:0000256" key="2">
    <source>
        <dbReference type="ARBA" id="ARBA00022448"/>
    </source>
</evidence>
<dbReference type="SUPFAM" id="SSF81324">
    <property type="entry name" value="Voltage-gated potassium channels"/>
    <property type="match status" value="1"/>
</dbReference>
<comment type="subcellular location">
    <subcellularLocation>
        <location evidence="1">Membrane</location>
        <topology evidence="1">Multi-pass membrane protein</topology>
    </subcellularLocation>
</comment>
<evidence type="ECO:0000256" key="7">
    <source>
        <dbReference type="ARBA" id="ARBA00023303"/>
    </source>
</evidence>
<sequence length="233" mass="25785">MKQLYYVANFVLALMSITLALLDIGDVINIKVGMPAIINRDILLFFWVDYIARLTLAVDKKDFVKGNVFDLLAIIPVDSLFSVFRIARTVRLLKLLKVVRIFGLTGKIKNDVVRFLKTNGFIYMVLSAIAIILIGAGVYSAVEGINYGNALWWAVTTTTTVGYGDISPHSTVGKVIATVLMFVGIGLIGSVTSTLTTFFTIKDEKSEVEMVENRLLAIEQQVKELTTILREKG</sequence>
<evidence type="ECO:0000256" key="5">
    <source>
        <dbReference type="ARBA" id="ARBA00023065"/>
    </source>
</evidence>
<feature type="coiled-coil region" evidence="8">
    <location>
        <begin position="201"/>
        <end position="228"/>
    </location>
</feature>
<proteinExistence type="predicted"/>
<dbReference type="RefSeq" id="WP_338347559.1">
    <property type="nucleotide sequence ID" value="NZ_CAUZLY010000001.1"/>
</dbReference>
<dbReference type="Pfam" id="PF07885">
    <property type="entry name" value="Ion_trans_2"/>
    <property type="match status" value="1"/>
</dbReference>
<feature type="transmembrane region" description="Helical" evidence="9">
    <location>
        <begin position="175"/>
        <end position="201"/>
    </location>
</feature>
<evidence type="ECO:0000256" key="4">
    <source>
        <dbReference type="ARBA" id="ARBA00022989"/>
    </source>
</evidence>
<dbReference type="InterPro" id="IPR028325">
    <property type="entry name" value="VG_K_chnl"/>
</dbReference>
<dbReference type="Proteomes" id="UP001314200">
    <property type="component" value="Unassembled WGS sequence"/>
</dbReference>
<dbReference type="InterPro" id="IPR013099">
    <property type="entry name" value="K_chnl_dom"/>
</dbReference>
<evidence type="ECO:0000256" key="6">
    <source>
        <dbReference type="ARBA" id="ARBA00023136"/>
    </source>
</evidence>
<keyword evidence="12" id="KW-1185">Reference proteome</keyword>
<keyword evidence="7 11" id="KW-0407">Ion channel</keyword>
<evidence type="ECO:0000256" key="1">
    <source>
        <dbReference type="ARBA" id="ARBA00004141"/>
    </source>
</evidence>
<name>A0ABN9YMH1_9LACO</name>
<keyword evidence="2" id="KW-0813">Transport</keyword>
<gene>
    <name evidence="11" type="ORF">R82641_BJNNKPBH_00033</name>
</gene>
<evidence type="ECO:0000256" key="8">
    <source>
        <dbReference type="SAM" id="Coils"/>
    </source>
</evidence>
<keyword evidence="5" id="KW-0406">Ion transport</keyword>